<evidence type="ECO:0000313" key="1">
    <source>
        <dbReference type="EMBL" id="KAJ2983422.1"/>
    </source>
</evidence>
<accession>A0ACC1NVQ2</accession>
<dbReference type="Proteomes" id="UP001143910">
    <property type="component" value="Unassembled WGS sequence"/>
</dbReference>
<organism evidence="1 2">
    <name type="scientific">Zarea fungicola</name>
    <dbReference type="NCBI Taxonomy" id="93591"/>
    <lineage>
        <taxon>Eukaryota</taxon>
        <taxon>Fungi</taxon>
        <taxon>Dikarya</taxon>
        <taxon>Ascomycota</taxon>
        <taxon>Pezizomycotina</taxon>
        <taxon>Sordariomycetes</taxon>
        <taxon>Hypocreomycetidae</taxon>
        <taxon>Hypocreales</taxon>
        <taxon>Cordycipitaceae</taxon>
        <taxon>Zarea</taxon>
    </lineage>
</organism>
<sequence length="540" mass="57534">MEKDGRLEPEASDAATAVAGEQDNQTQSPRSIQGLKWFLVCMSVYISTFLYGLDTTIAADVQGSLIKSFGNIDQLAWVGAGFPMGSVAIILFVGKLYTIFDLKFVFIGSILLFEIGSAVCGAAPTISALCVGRVIAGCGGSGILTGAINYISHLTTEKERGVYIALVGFHWGMGAVLGPVIGGAFAVSHATWRWAFYINLVIGAAAAPVYIIHLPSIYPHGKPVAALDIAQFDPLGTILSAAMWVAFTLAFIMAGGQWSWSDGRTIATLVVFVVLLALYALQQYLTVFTTKAHRSFPGHLLRSRTQILLYVATSCSITVLFVVVYYIPIYFQFVHGDSSIMAAVRLLPYVVITVTFNLVAGHLLAMVKYYMPIFLTSGLFITLGGALLKVYLKSSTSEASIYGFTVLAAVGTGLSLQLGYSVATLVLPPHDIGNAISMQNVSQIGSSVIALVIASQAFQSTAFRNLRAVLAGSGLSDKDIQSMIAGTQSDMFGRLDDELKQQAIAAIVDAMQKPFILVIVAGAVLVVASAAMKRQKLFGN</sequence>
<protein>
    <submittedName>
        <fullName evidence="1">Uncharacterized protein</fullName>
    </submittedName>
</protein>
<proteinExistence type="predicted"/>
<reference evidence="1" key="1">
    <citation type="submission" date="2022-08" db="EMBL/GenBank/DDBJ databases">
        <title>Genome Sequence of Lecanicillium fungicola.</title>
        <authorList>
            <person name="Buettner E."/>
        </authorList>
    </citation>
    <scope>NUCLEOTIDE SEQUENCE</scope>
    <source>
        <strain evidence="1">Babe33</strain>
    </source>
</reference>
<comment type="caution">
    <text evidence="1">The sequence shown here is derived from an EMBL/GenBank/DDBJ whole genome shotgun (WGS) entry which is preliminary data.</text>
</comment>
<evidence type="ECO:0000313" key="2">
    <source>
        <dbReference type="Proteomes" id="UP001143910"/>
    </source>
</evidence>
<dbReference type="EMBL" id="JANJQO010000030">
    <property type="protein sequence ID" value="KAJ2983422.1"/>
    <property type="molecule type" value="Genomic_DNA"/>
</dbReference>
<gene>
    <name evidence="1" type="ORF">NQ176_g715</name>
</gene>
<keyword evidence="2" id="KW-1185">Reference proteome</keyword>
<name>A0ACC1NVQ2_9HYPO</name>